<feature type="signal peptide" evidence="1">
    <location>
        <begin position="1"/>
        <end position="21"/>
    </location>
</feature>
<dbReference type="EMBL" id="NBWU01000001">
    <property type="protein sequence ID" value="PCE66629.1"/>
    <property type="molecule type" value="Genomic_DNA"/>
</dbReference>
<evidence type="ECO:0000313" key="2">
    <source>
        <dbReference type="EMBL" id="PCE66629.1"/>
    </source>
</evidence>
<evidence type="ECO:0000313" key="3">
    <source>
        <dbReference type="Proteomes" id="UP000219559"/>
    </source>
</evidence>
<sequence length="143" mass="16376">MNFKIVFPLLVFCMLGALSHAQDTEKIRTLIQNFSEAGDRQDAAELDQYLHPHYRIVMNRLFGSHELTIMDKSTYLDKIKRKEFGGDQRKVIVEEPKLNGNTAYAKVRFVGKQMQFNSLILAVKDGQGNWFLLSESPVVVAKK</sequence>
<dbReference type="RefSeq" id="WP_097442150.1">
    <property type="nucleotide sequence ID" value="NZ_NBWU01000001.1"/>
</dbReference>
<evidence type="ECO:0000256" key="1">
    <source>
        <dbReference type="SAM" id="SignalP"/>
    </source>
</evidence>
<dbReference type="Gene3D" id="3.10.450.50">
    <property type="match status" value="1"/>
</dbReference>
<evidence type="ECO:0008006" key="4">
    <source>
        <dbReference type="Google" id="ProtNLM"/>
    </source>
</evidence>
<dbReference type="Pfam" id="PF12893">
    <property type="entry name" value="Lumazine_bd_2"/>
    <property type="match status" value="1"/>
</dbReference>
<keyword evidence="3" id="KW-1185">Reference proteome</keyword>
<proteinExistence type="predicted"/>
<comment type="caution">
    <text evidence="2">The sequence shown here is derived from an EMBL/GenBank/DDBJ whole genome shotgun (WGS) entry which is preliminary data.</text>
</comment>
<gene>
    <name evidence="2" type="ORF">B7P33_04865</name>
</gene>
<dbReference type="OrthoDB" id="1441434at2"/>
<feature type="chain" id="PRO_5012110536" description="DUF4440 domain-containing protein" evidence="1">
    <location>
        <begin position="22"/>
        <end position="143"/>
    </location>
</feature>
<keyword evidence="1" id="KW-0732">Signal</keyword>
<dbReference type="InterPro" id="IPR039437">
    <property type="entry name" value="FrzH/put_lumazine-bd"/>
</dbReference>
<reference evidence="2 3" key="1">
    <citation type="submission" date="2017-04" db="EMBL/GenBank/DDBJ databases">
        <title>A new member of the family Flavobacteriaceae isolated from ascidians.</title>
        <authorList>
            <person name="Chen L."/>
        </authorList>
    </citation>
    <scope>NUCLEOTIDE SEQUENCE [LARGE SCALE GENOMIC DNA]</scope>
    <source>
        <strain evidence="2 3">HQA918</strain>
    </source>
</reference>
<accession>A0A2A4GCE6</accession>
<dbReference type="Proteomes" id="UP000219559">
    <property type="component" value="Unassembled WGS sequence"/>
</dbReference>
<protein>
    <recommendedName>
        <fullName evidence="4">DUF4440 domain-containing protein</fullName>
    </recommendedName>
</protein>
<organism evidence="2 3">
    <name type="scientific">Sediminicola luteus</name>
    <dbReference type="NCBI Taxonomy" id="319238"/>
    <lineage>
        <taxon>Bacteria</taxon>
        <taxon>Pseudomonadati</taxon>
        <taxon>Bacteroidota</taxon>
        <taxon>Flavobacteriia</taxon>
        <taxon>Flavobacteriales</taxon>
        <taxon>Flavobacteriaceae</taxon>
        <taxon>Sediminicola</taxon>
    </lineage>
</organism>
<dbReference type="AlphaFoldDB" id="A0A2A4GCE6"/>
<dbReference type="InterPro" id="IPR032710">
    <property type="entry name" value="NTF2-like_dom_sf"/>
</dbReference>
<name>A0A2A4GCE6_9FLAO</name>
<dbReference type="SUPFAM" id="SSF54427">
    <property type="entry name" value="NTF2-like"/>
    <property type="match status" value="1"/>
</dbReference>